<reference evidence="1" key="1">
    <citation type="journal article" date="2015" name="Nature">
        <title>Complex archaea that bridge the gap between prokaryotes and eukaryotes.</title>
        <authorList>
            <person name="Spang A."/>
            <person name="Saw J.H."/>
            <person name="Jorgensen S.L."/>
            <person name="Zaremba-Niedzwiedzka K."/>
            <person name="Martijn J."/>
            <person name="Lind A.E."/>
            <person name="van Eijk R."/>
            <person name="Schleper C."/>
            <person name="Guy L."/>
            <person name="Ettema T.J."/>
        </authorList>
    </citation>
    <scope>NUCLEOTIDE SEQUENCE</scope>
</reference>
<dbReference type="EMBL" id="LAZR01038821">
    <property type="protein sequence ID" value="KKL18560.1"/>
    <property type="molecule type" value="Genomic_DNA"/>
</dbReference>
<evidence type="ECO:0008006" key="2">
    <source>
        <dbReference type="Google" id="ProtNLM"/>
    </source>
</evidence>
<comment type="caution">
    <text evidence="1">The sequence shown here is derived from an EMBL/GenBank/DDBJ whole genome shotgun (WGS) entry which is preliminary data.</text>
</comment>
<sequence>MADTLKLRVIQGDAVLEKLDDDHPDLDRALKALSAKLDGYEDIWNYYDGDQPLMYTSGRLRDIFKDLDMATFVENWCAVIIDAANDRINLRGVTLEDKTANDALKVLWEELGINLEADDVHEAALVIGEAYIMVWKDDEAIDVVYNDPRLVHLFYESANPKKKWYGAKWWADSKDHLRITLYYDDRLEYYRSEKETKNTTSVRHLLPYSPIGEKDADGEVDNVETHEFGEVPIFHYRLERRKVKGDIVNVIPLQNGINKLVTDMMVSAEFGAFPQRWAITDSDIGDLKNAPDEVWWIPSGDGTGQQAAVGQFKSIDLKVFIEAVDHLASSAAIISRTPKHFLFQQGGDPSGEALVAMEAPLNKRCSDHIERFNPVWKEVVQFILKLAGTDIEKKDIAINF</sequence>
<organism evidence="1">
    <name type="scientific">marine sediment metagenome</name>
    <dbReference type="NCBI Taxonomy" id="412755"/>
    <lineage>
        <taxon>unclassified sequences</taxon>
        <taxon>metagenomes</taxon>
        <taxon>ecological metagenomes</taxon>
    </lineage>
</organism>
<protein>
    <recommendedName>
        <fullName evidence="2">Phage portal protein</fullName>
    </recommendedName>
</protein>
<gene>
    <name evidence="1" type="ORF">LCGC14_2474290</name>
</gene>
<name>A0A0F9BA82_9ZZZZ</name>
<feature type="non-terminal residue" evidence="1">
    <location>
        <position position="400"/>
    </location>
</feature>
<evidence type="ECO:0000313" key="1">
    <source>
        <dbReference type="EMBL" id="KKL18560.1"/>
    </source>
</evidence>
<proteinExistence type="predicted"/>
<dbReference type="AlphaFoldDB" id="A0A0F9BA82"/>
<dbReference type="Pfam" id="PF05133">
    <property type="entry name" value="SPP1_portal"/>
    <property type="match status" value="1"/>
</dbReference>
<dbReference type="InterPro" id="IPR021145">
    <property type="entry name" value="Portal_protein_SPP1_Gp6-like"/>
</dbReference>
<accession>A0A0F9BA82</accession>